<dbReference type="Proteomes" id="UP000593568">
    <property type="component" value="Unassembled WGS sequence"/>
</dbReference>
<protein>
    <submittedName>
        <fullName evidence="1">Uncharacterized protein</fullName>
    </submittedName>
</protein>
<sequence length="21" mass="2544">MCLCSYWLKIIFCSSSIDHFF</sequence>
<organism evidence="1 2">
    <name type="scientific">Gossypium trilobum</name>
    <dbReference type="NCBI Taxonomy" id="34281"/>
    <lineage>
        <taxon>Eukaryota</taxon>
        <taxon>Viridiplantae</taxon>
        <taxon>Streptophyta</taxon>
        <taxon>Embryophyta</taxon>
        <taxon>Tracheophyta</taxon>
        <taxon>Spermatophyta</taxon>
        <taxon>Magnoliopsida</taxon>
        <taxon>eudicotyledons</taxon>
        <taxon>Gunneridae</taxon>
        <taxon>Pentapetalae</taxon>
        <taxon>rosids</taxon>
        <taxon>malvids</taxon>
        <taxon>Malvales</taxon>
        <taxon>Malvaceae</taxon>
        <taxon>Malvoideae</taxon>
        <taxon>Gossypium</taxon>
    </lineage>
</organism>
<reference evidence="1 2" key="1">
    <citation type="journal article" date="2019" name="Genome Biol. Evol.">
        <title>Insights into the evolution of the New World diploid cottons (Gossypium, subgenus Houzingenia) based on genome sequencing.</title>
        <authorList>
            <person name="Grover C.E."/>
            <person name="Arick M.A. 2nd"/>
            <person name="Thrash A."/>
            <person name="Conover J.L."/>
            <person name="Sanders W.S."/>
            <person name="Peterson D.G."/>
            <person name="Frelichowski J.E."/>
            <person name="Scheffler J.A."/>
            <person name="Scheffler B.E."/>
            <person name="Wendel J.F."/>
        </authorList>
    </citation>
    <scope>NUCLEOTIDE SEQUENCE [LARGE SCALE GENOMIC DNA]</scope>
    <source>
        <strain evidence="1">8</strain>
        <tissue evidence="1">Leaf</tissue>
    </source>
</reference>
<keyword evidence="2" id="KW-1185">Reference proteome</keyword>
<dbReference type="AlphaFoldDB" id="A0A7J9DSA1"/>
<dbReference type="EMBL" id="JABEZW010000004">
    <property type="protein sequence ID" value="MBA0763622.1"/>
    <property type="molecule type" value="Genomic_DNA"/>
</dbReference>
<proteinExistence type="predicted"/>
<evidence type="ECO:0000313" key="1">
    <source>
        <dbReference type="EMBL" id="MBA0763622.1"/>
    </source>
</evidence>
<gene>
    <name evidence="1" type="ORF">Gotri_013048</name>
</gene>
<comment type="caution">
    <text evidence="1">The sequence shown here is derived from an EMBL/GenBank/DDBJ whole genome shotgun (WGS) entry which is preliminary data.</text>
</comment>
<accession>A0A7J9DSA1</accession>
<name>A0A7J9DSA1_9ROSI</name>
<evidence type="ECO:0000313" key="2">
    <source>
        <dbReference type="Proteomes" id="UP000593568"/>
    </source>
</evidence>